<accession>A0A150PAT9</accession>
<proteinExistence type="predicted"/>
<name>A0A150PAT9_SORCE</name>
<evidence type="ECO:0000313" key="4">
    <source>
        <dbReference type="Proteomes" id="UP000075604"/>
    </source>
</evidence>
<sequence>MALVGLVGSESPAEDAARLHELNISALAFAEAGPAMQGAARATKTVPSLCLSRVSDRDGALAARYHGADGVCIDALLPLDEWDRLAKGARTMRMLPLALAESPEGAEAAAKVGARAVLVRGASADAVIASVASLPKTLTVVAEVLSADADALRRLVGHVDAAIVPPSVHTSPQFPALVAEVDP</sequence>
<evidence type="ECO:0000313" key="2">
    <source>
        <dbReference type="EMBL" id="KYG11012.1"/>
    </source>
</evidence>
<reference evidence="3 4" key="1">
    <citation type="submission" date="2014-02" db="EMBL/GenBank/DDBJ databases">
        <title>The small core and large imbalanced accessory genome model reveals a collaborative survival strategy of Sorangium cellulosum strains in nature.</title>
        <authorList>
            <person name="Han K."/>
            <person name="Peng R."/>
            <person name="Blom J."/>
            <person name="Li Y.-Z."/>
        </authorList>
    </citation>
    <scope>NUCLEOTIDE SEQUENCE [LARGE SCALE GENOMIC DNA]</scope>
    <source>
        <strain evidence="2 3">So0007-03</strain>
        <strain evidence="1 4">So0157-18</strain>
    </source>
</reference>
<evidence type="ECO:0008006" key="5">
    <source>
        <dbReference type="Google" id="ProtNLM"/>
    </source>
</evidence>
<dbReference type="InterPro" id="IPR011060">
    <property type="entry name" value="RibuloseP-bd_barrel"/>
</dbReference>
<dbReference type="InterPro" id="IPR013785">
    <property type="entry name" value="Aldolase_TIM"/>
</dbReference>
<organism evidence="1 4">
    <name type="scientific">Sorangium cellulosum</name>
    <name type="common">Polyangium cellulosum</name>
    <dbReference type="NCBI Taxonomy" id="56"/>
    <lineage>
        <taxon>Bacteria</taxon>
        <taxon>Pseudomonadati</taxon>
        <taxon>Myxococcota</taxon>
        <taxon>Polyangia</taxon>
        <taxon>Polyangiales</taxon>
        <taxon>Polyangiaceae</taxon>
        <taxon>Sorangium</taxon>
    </lineage>
</organism>
<dbReference type="EMBL" id="JEME01000153">
    <property type="protein sequence ID" value="KYG11012.1"/>
    <property type="molecule type" value="Genomic_DNA"/>
</dbReference>
<evidence type="ECO:0000313" key="1">
    <source>
        <dbReference type="EMBL" id="KYF52807.1"/>
    </source>
</evidence>
<gene>
    <name evidence="1" type="ORF">BE04_09750</name>
    <name evidence="2" type="ORF">BE21_09095</name>
</gene>
<dbReference type="Proteomes" id="UP000075604">
    <property type="component" value="Unassembled WGS sequence"/>
</dbReference>
<dbReference type="SUPFAM" id="SSF51366">
    <property type="entry name" value="Ribulose-phoshate binding barrel"/>
    <property type="match status" value="1"/>
</dbReference>
<protein>
    <recommendedName>
        <fullName evidence="5">Indole-3-glycerol-phosphate synthase</fullName>
    </recommendedName>
</protein>
<evidence type="ECO:0000313" key="3">
    <source>
        <dbReference type="Proteomes" id="UP000075502"/>
    </source>
</evidence>
<dbReference type="Gene3D" id="3.20.20.70">
    <property type="entry name" value="Aldolase class I"/>
    <property type="match status" value="1"/>
</dbReference>
<comment type="caution">
    <text evidence="1">The sequence shown here is derived from an EMBL/GenBank/DDBJ whole genome shotgun (WGS) entry which is preliminary data.</text>
</comment>
<dbReference type="AlphaFoldDB" id="A0A150PAT9"/>
<dbReference type="EMBL" id="JELX01003256">
    <property type="protein sequence ID" value="KYF52807.1"/>
    <property type="molecule type" value="Genomic_DNA"/>
</dbReference>
<dbReference type="Proteomes" id="UP000075502">
    <property type="component" value="Unassembled WGS sequence"/>
</dbReference>